<feature type="domain" description="Ig-like" evidence="12">
    <location>
        <begin position="33"/>
        <end position="132"/>
    </location>
</feature>
<evidence type="ECO:0000256" key="10">
    <source>
        <dbReference type="SAM" id="SignalP"/>
    </source>
</evidence>
<dbReference type="SMART" id="SM00449">
    <property type="entry name" value="SPRY"/>
    <property type="match status" value="1"/>
</dbReference>
<evidence type="ECO:0000256" key="8">
    <source>
        <dbReference type="ARBA" id="ARBA00023319"/>
    </source>
</evidence>
<dbReference type="InterPro" id="IPR013106">
    <property type="entry name" value="Ig_V-set"/>
</dbReference>
<dbReference type="PRINTS" id="PR01407">
    <property type="entry name" value="BUTYPHLNCDUF"/>
</dbReference>
<dbReference type="CDD" id="cd13733">
    <property type="entry name" value="SPRY_PRY_C-I_1"/>
    <property type="match status" value="1"/>
</dbReference>
<name>V9KU53_CALMI</name>
<feature type="chain" id="PRO_5004779042" evidence="10">
    <location>
        <begin position="19"/>
        <end position="484"/>
    </location>
</feature>
<evidence type="ECO:0000256" key="7">
    <source>
        <dbReference type="ARBA" id="ARBA00023157"/>
    </source>
</evidence>
<dbReference type="Pfam" id="PF00622">
    <property type="entry name" value="SPRY"/>
    <property type="match status" value="1"/>
</dbReference>
<dbReference type="GO" id="GO:0050852">
    <property type="term" value="P:T cell receptor signaling pathway"/>
    <property type="evidence" value="ECO:0007669"/>
    <property type="project" value="TreeGrafter"/>
</dbReference>
<evidence type="ECO:0000256" key="5">
    <source>
        <dbReference type="ARBA" id="ARBA00022989"/>
    </source>
</evidence>
<accession>V9KU53</accession>
<evidence type="ECO:0000256" key="2">
    <source>
        <dbReference type="ARBA" id="ARBA00007591"/>
    </source>
</evidence>
<dbReference type="EMBL" id="JW869431">
    <property type="protein sequence ID" value="AFP01949.1"/>
    <property type="molecule type" value="mRNA"/>
</dbReference>
<dbReference type="GO" id="GO:0005102">
    <property type="term" value="F:signaling receptor binding"/>
    <property type="evidence" value="ECO:0007669"/>
    <property type="project" value="TreeGrafter"/>
</dbReference>
<dbReference type="InterPro" id="IPR006574">
    <property type="entry name" value="PRY"/>
</dbReference>
<feature type="domain" description="Ig-like" evidence="12">
    <location>
        <begin position="149"/>
        <end position="226"/>
    </location>
</feature>
<evidence type="ECO:0000259" key="12">
    <source>
        <dbReference type="PROSITE" id="PS50835"/>
    </source>
</evidence>
<dbReference type="SMART" id="SM00589">
    <property type="entry name" value="PRY"/>
    <property type="match status" value="1"/>
</dbReference>
<dbReference type="InterPro" id="IPR003599">
    <property type="entry name" value="Ig_sub"/>
</dbReference>
<dbReference type="FunFam" id="2.60.120.920:FF:000004">
    <property type="entry name" value="Butyrophilin subfamily 1 member A1"/>
    <property type="match status" value="1"/>
</dbReference>
<dbReference type="SUPFAM" id="SSF48726">
    <property type="entry name" value="Immunoglobulin"/>
    <property type="match status" value="2"/>
</dbReference>
<evidence type="ECO:0000259" key="11">
    <source>
        <dbReference type="PROSITE" id="PS50188"/>
    </source>
</evidence>
<dbReference type="PROSITE" id="PS50188">
    <property type="entry name" value="B302_SPRY"/>
    <property type="match status" value="1"/>
</dbReference>
<evidence type="ECO:0000256" key="6">
    <source>
        <dbReference type="ARBA" id="ARBA00023136"/>
    </source>
</evidence>
<organism evidence="13">
    <name type="scientific">Callorhinchus milii</name>
    <name type="common">Ghost shark</name>
    <dbReference type="NCBI Taxonomy" id="7868"/>
    <lineage>
        <taxon>Eukaryota</taxon>
        <taxon>Metazoa</taxon>
        <taxon>Chordata</taxon>
        <taxon>Craniata</taxon>
        <taxon>Vertebrata</taxon>
        <taxon>Chondrichthyes</taxon>
        <taxon>Holocephali</taxon>
        <taxon>Chimaeriformes</taxon>
        <taxon>Callorhinchidae</taxon>
        <taxon>Callorhinchus</taxon>
    </lineage>
</organism>
<dbReference type="InterPro" id="IPR036179">
    <property type="entry name" value="Ig-like_dom_sf"/>
</dbReference>
<dbReference type="InterPro" id="IPR003879">
    <property type="entry name" value="Butyrophylin_SPRY"/>
</dbReference>
<dbReference type="FunFam" id="2.60.40.10:FF:000088">
    <property type="entry name" value="Butyrophilin subfamily 1 member A1"/>
    <property type="match status" value="1"/>
</dbReference>
<reference evidence="13" key="1">
    <citation type="journal article" date="2014" name="Nature">
        <title>Elephant shark genome provides unique insights into gnathostome evolution.</title>
        <authorList>
            <consortium name="International Elephant Shark Genome Sequencing Consortium"/>
            <person name="Venkatesh B."/>
            <person name="Lee A.P."/>
            <person name="Ravi V."/>
            <person name="Maurya A.K."/>
            <person name="Lian M.M."/>
            <person name="Swann J.B."/>
            <person name="Ohta Y."/>
            <person name="Flajnik M.F."/>
            <person name="Sutoh Y."/>
            <person name="Kasahara M."/>
            <person name="Hoon S."/>
            <person name="Gangu V."/>
            <person name="Roy S.W."/>
            <person name="Irimia M."/>
            <person name="Korzh V."/>
            <person name="Kondrychyn I."/>
            <person name="Lim Z.W."/>
            <person name="Tay B.H."/>
            <person name="Tohari S."/>
            <person name="Kong K.W."/>
            <person name="Ho S."/>
            <person name="Lorente-Galdos B."/>
            <person name="Quilez J."/>
            <person name="Marques-Bonet T."/>
            <person name="Raney B.J."/>
            <person name="Ingham P.W."/>
            <person name="Tay A."/>
            <person name="Hillier L.W."/>
            <person name="Minx P."/>
            <person name="Boehm T."/>
            <person name="Wilson R.K."/>
            <person name="Brenner S."/>
            <person name="Warren W.C."/>
        </authorList>
    </citation>
    <scope>NUCLEOTIDE SEQUENCE</scope>
    <source>
        <tissue evidence="13">Brain</tissue>
    </source>
</reference>
<feature type="domain" description="B30.2/SPRY" evidence="11">
    <location>
        <begin position="294"/>
        <end position="484"/>
    </location>
</feature>
<dbReference type="InterPro" id="IPR013320">
    <property type="entry name" value="ConA-like_dom_sf"/>
</dbReference>
<evidence type="ECO:0000256" key="9">
    <source>
        <dbReference type="SAM" id="Phobius"/>
    </source>
</evidence>
<dbReference type="Pfam" id="PF22705">
    <property type="entry name" value="C2-set_3"/>
    <property type="match status" value="1"/>
</dbReference>
<dbReference type="InterPro" id="IPR050504">
    <property type="entry name" value="IgSF_BTN/MOG"/>
</dbReference>
<keyword evidence="7" id="KW-1015">Disulfide bond</keyword>
<dbReference type="Gene3D" id="2.60.120.920">
    <property type="match status" value="1"/>
</dbReference>
<keyword evidence="8" id="KW-0393">Immunoglobulin domain</keyword>
<dbReference type="GO" id="GO:0001817">
    <property type="term" value="P:regulation of cytokine production"/>
    <property type="evidence" value="ECO:0007669"/>
    <property type="project" value="TreeGrafter"/>
</dbReference>
<dbReference type="SUPFAM" id="SSF49899">
    <property type="entry name" value="Concanavalin A-like lectins/glucanases"/>
    <property type="match status" value="1"/>
</dbReference>
<dbReference type="Pfam" id="PF07686">
    <property type="entry name" value="V-set"/>
    <property type="match status" value="1"/>
</dbReference>
<feature type="signal peptide" evidence="10">
    <location>
        <begin position="1"/>
        <end position="18"/>
    </location>
</feature>
<comment type="subcellular location">
    <subcellularLocation>
        <location evidence="1">Membrane</location>
        <topology evidence="1">Single-pass type I membrane protein</topology>
    </subcellularLocation>
</comment>
<evidence type="ECO:0000256" key="4">
    <source>
        <dbReference type="ARBA" id="ARBA00022729"/>
    </source>
</evidence>
<dbReference type="InterPro" id="IPR001870">
    <property type="entry name" value="B30.2/SPRY"/>
</dbReference>
<keyword evidence="3 9" id="KW-0812">Transmembrane</keyword>
<dbReference type="PANTHER" id="PTHR24100">
    <property type="entry name" value="BUTYROPHILIN"/>
    <property type="match status" value="1"/>
</dbReference>
<dbReference type="FunFam" id="2.60.40.10:FF:000183">
    <property type="entry name" value="Myelin-oligodendrocyte glycoprotein"/>
    <property type="match status" value="1"/>
</dbReference>
<dbReference type="InterPro" id="IPR003877">
    <property type="entry name" value="SPRY_dom"/>
</dbReference>
<dbReference type="InterPro" id="IPR013783">
    <property type="entry name" value="Ig-like_fold"/>
</dbReference>
<evidence type="ECO:0000313" key="13">
    <source>
        <dbReference type="EMBL" id="AFP01949.1"/>
    </source>
</evidence>
<dbReference type="InterPro" id="IPR053896">
    <property type="entry name" value="BTN3A2-like_Ig-C"/>
</dbReference>
<keyword evidence="5 9" id="KW-1133">Transmembrane helix</keyword>
<feature type="transmembrane region" description="Helical" evidence="9">
    <location>
        <begin position="239"/>
        <end position="261"/>
    </location>
</feature>
<dbReference type="Gene3D" id="2.60.40.10">
    <property type="entry name" value="Immunoglobulins"/>
    <property type="match status" value="2"/>
</dbReference>
<protein>
    <submittedName>
        <fullName evidence="13">Butyrophilin subfamily 1 member A1-like protein</fullName>
    </submittedName>
</protein>
<dbReference type="GO" id="GO:0009897">
    <property type="term" value="C:external side of plasma membrane"/>
    <property type="evidence" value="ECO:0007669"/>
    <property type="project" value="TreeGrafter"/>
</dbReference>
<sequence length="484" mass="55597">MWLLGFLLLRTLISLCDTFKVVGPNGPVIAQFGSEVVLPCLLVPGQTPEGMLVRWYLSKWEKLVHLYRESDPQDQNKDQLKEYQGRTQMFESQMPTGNVSLRLLDLRLSDAGSYVCFVGSKNLDEQVQMELKVAGLGQHPVIHVAGFRNKQIRLACESSHWYPEPRLTWSVGNSRNVTGTLEISTESHTGLMTVRSLIEVSRGQENRYTCQIHNSLLGIQKQTSLQINGVFFPRVTTRLVTFCVFLLLMLVALVCSLLWVIRDDSEIKELKCRPPREDYWDLQSQRAQVDKELAYERGLSESEPLRYLRHAETLILDQVSLNPWLIVNETMTTVRGSDIQKSMPDNPERFDTEPFALATVGFTSGLHYWEIEVEDKTSWDLGVARESVTRKGDITLNPTNGYWSIGRFWGGFEANAGISVRIEVKTRPRKIGVFLQYQEGKVSFYDADLMVHLYTFQDKFTEKVYPFICPWWSREDIILIPVER</sequence>
<dbReference type="InterPro" id="IPR043136">
    <property type="entry name" value="B30.2/SPRY_sf"/>
</dbReference>
<dbReference type="SMART" id="SM00409">
    <property type="entry name" value="IG"/>
    <property type="match status" value="2"/>
</dbReference>
<dbReference type="PROSITE" id="PS50835">
    <property type="entry name" value="IG_LIKE"/>
    <property type="match status" value="2"/>
</dbReference>
<comment type="similarity">
    <text evidence="2">Belongs to the immunoglobulin superfamily. BTN/MOG family.</text>
</comment>
<dbReference type="AlphaFoldDB" id="V9KU53"/>
<evidence type="ECO:0000256" key="3">
    <source>
        <dbReference type="ARBA" id="ARBA00022692"/>
    </source>
</evidence>
<keyword evidence="6 9" id="KW-0472">Membrane</keyword>
<dbReference type="InterPro" id="IPR007110">
    <property type="entry name" value="Ig-like_dom"/>
</dbReference>
<keyword evidence="4 10" id="KW-0732">Signal</keyword>
<evidence type="ECO:0000256" key="1">
    <source>
        <dbReference type="ARBA" id="ARBA00004479"/>
    </source>
</evidence>
<proteinExistence type="evidence at transcript level"/>
<dbReference type="Pfam" id="PF13765">
    <property type="entry name" value="PRY"/>
    <property type="match status" value="1"/>
</dbReference>